<evidence type="ECO:0000313" key="2">
    <source>
        <dbReference type="EMBL" id="QED28072.1"/>
    </source>
</evidence>
<reference evidence="2 3" key="1">
    <citation type="submission" date="2019-08" db="EMBL/GenBank/DDBJ databases">
        <authorList>
            <person name="Liang Q."/>
        </authorList>
    </citation>
    <scope>NUCLEOTIDE SEQUENCE [LARGE SCALE GENOMIC DNA]</scope>
    <source>
        <strain evidence="2 3">V1718</strain>
    </source>
</reference>
<feature type="region of interest" description="Disordered" evidence="1">
    <location>
        <begin position="25"/>
        <end position="56"/>
    </location>
</feature>
<dbReference type="EMBL" id="CP042467">
    <property type="protein sequence ID" value="QED28072.1"/>
    <property type="molecule type" value="Genomic_DNA"/>
</dbReference>
<sequence length="153" mass="16461">MRNSIMFLALVVFISCSDDSTLLNQNGRGDQGTTGSNQSDAEADFSDTSDMPHDADGPECTADGICSCENLPVDRCSEFPECYPMAAYEVATGSACTTMVNVTCAPEQNCDNNIYFMEDLEGNCLVFPGGCVPPKRFAESERCKALAQDLCGY</sequence>
<keyword evidence="3" id="KW-1185">Reference proteome</keyword>
<dbReference type="Proteomes" id="UP000321595">
    <property type="component" value="Chromosome"/>
</dbReference>
<proteinExistence type="predicted"/>
<gene>
    <name evidence="2" type="ORF">FRD01_12665</name>
</gene>
<protein>
    <submittedName>
        <fullName evidence="2">Uncharacterized protein</fullName>
    </submittedName>
</protein>
<dbReference type="AlphaFoldDB" id="A0A5B8XQA8"/>
<dbReference type="KEGG" id="bbae:FRD01_12665"/>
<organism evidence="2 3">
    <name type="scientific">Microvenator marinus</name>
    <dbReference type="NCBI Taxonomy" id="2600177"/>
    <lineage>
        <taxon>Bacteria</taxon>
        <taxon>Deltaproteobacteria</taxon>
        <taxon>Bradymonadales</taxon>
        <taxon>Microvenatoraceae</taxon>
        <taxon>Microvenator</taxon>
    </lineage>
</organism>
<name>A0A5B8XQA8_9DELT</name>
<dbReference type="PROSITE" id="PS51257">
    <property type="entry name" value="PROKAR_LIPOPROTEIN"/>
    <property type="match status" value="1"/>
</dbReference>
<evidence type="ECO:0000256" key="1">
    <source>
        <dbReference type="SAM" id="MobiDB-lite"/>
    </source>
</evidence>
<dbReference type="RefSeq" id="WP_146960172.1">
    <property type="nucleotide sequence ID" value="NZ_CP042467.1"/>
</dbReference>
<evidence type="ECO:0000313" key="3">
    <source>
        <dbReference type="Proteomes" id="UP000321595"/>
    </source>
</evidence>
<feature type="compositionally biased region" description="Polar residues" evidence="1">
    <location>
        <begin position="25"/>
        <end position="40"/>
    </location>
</feature>
<accession>A0A5B8XQA8</accession>